<dbReference type="EMBL" id="RYYV01000003">
    <property type="protein sequence ID" value="RUL78120.1"/>
    <property type="molecule type" value="Genomic_DNA"/>
</dbReference>
<dbReference type="OrthoDB" id="5958516at2"/>
<evidence type="ECO:0000313" key="5">
    <source>
        <dbReference type="Proteomes" id="UP000274358"/>
    </source>
</evidence>
<sequence>KAAYNQDLSERRAKIVYDYLTAHGIDASRLEGPVGHGVDSPIDSNKTTEGRARNRRTELQVQQ</sequence>
<dbReference type="Proteomes" id="UP000274358">
    <property type="component" value="Unassembled WGS sequence"/>
</dbReference>
<dbReference type="PROSITE" id="PS51123">
    <property type="entry name" value="OMPA_2"/>
    <property type="match status" value="1"/>
</dbReference>
<evidence type="ECO:0000259" key="3">
    <source>
        <dbReference type="PROSITE" id="PS51123"/>
    </source>
</evidence>
<reference evidence="4 5" key="1">
    <citation type="submission" date="2018-12" db="EMBL/GenBank/DDBJ databases">
        <title>Dyella dinghuensis sp. nov. DHOA06 and Dyella choica sp. nov. 4M-K27, isolated from forest soil.</title>
        <authorList>
            <person name="Qiu L.-H."/>
            <person name="Gao Z.-H."/>
        </authorList>
    </citation>
    <scope>NUCLEOTIDE SEQUENCE [LARGE SCALE GENOMIC DNA]</scope>
    <source>
        <strain evidence="4 5">4M-K27</strain>
    </source>
</reference>
<evidence type="ECO:0000313" key="4">
    <source>
        <dbReference type="EMBL" id="RUL78120.1"/>
    </source>
</evidence>
<dbReference type="PANTHER" id="PTHR30329:SF21">
    <property type="entry name" value="LIPOPROTEIN YIAD-RELATED"/>
    <property type="match status" value="1"/>
</dbReference>
<feature type="non-terminal residue" evidence="4">
    <location>
        <position position="1"/>
    </location>
</feature>
<dbReference type="InterPro" id="IPR006665">
    <property type="entry name" value="OmpA-like"/>
</dbReference>
<gene>
    <name evidence="4" type="ORF">EKH80_04525</name>
</gene>
<dbReference type="RefSeq" id="WP_148110420.1">
    <property type="nucleotide sequence ID" value="NZ_RYYV01000003.1"/>
</dbReference>
<organism evidence="4 5">
    <name type="scientific">Dyella choica</name>
    <dbReference type="NCBI Taxonomy" id="1927959"/>
    <lineage>
        <taxon>Bacteria</taxon>
        <taxon>Pseudomonadati</taxon>
        <taxon>Pseudomonadota</taxon>
        <taxon>Gammaproteobacteria</taxon>
        <taxon>Lysobacterales</taxon>
        <taxon>Rhodanobacteraceae</taxon>
        <taxon>Dyella</taxon>
    </lineage>
</organism>
<keyword evidence="1" id="KW-0472">Membrane</keyword>
<dbReference type="InterPro" id="IPR050330">
    <property type="entry name" value="Bact_OuterMem_StrucFunc"/>
</dbReference>
<dbReference type="Pfam" id="PF00691">
    <property type="entry name" value="OmpA"/>
    <property type="match status" value="1"/>
</dbReference>
<comment type="caution">
    <text evidence="4">The sequence shown here is derived from an EMBL/GenBank/DDBJ whole genome shotgun (WGS) entry which is preliminary data.</text>
</comment>
<feature type="domain" description="OmpA-like" evidence="3">
    <location>
        <begin position="1"/>
        <end position="63"/>
    </location>
</feature>
<dbReference type="CDD" id="cd07185">
    <property type="entry name" value="OmpA_C-like"/>
    <property type="match status" value="1"/>
</dbReference>
<dbReference type="AlphaFoldDB" id="A0A432M8A3"/>
<accession>A0A432M8A3</accession>
<dbReference type="Gene3D" id="3.30.1330.60">
    <property type="entry name" value="OmpA-like domain"/>
    <property type="match status" value="1"/>
</dbReference>
<dbReference type="PANTHER" id="PTHR30329">
    <property type="entry name" value="STATOR ELEMENT OF FLAGELLAR MOTOR COMPLEX"/>
    <property type="match status" value="1"/>
</dbReference>
<protein>
    <submittedName>
        <fullName evidence="4">OmpA family protein</fullName>
    </submittedName>
</protein>
<dbReference type="GO" id="GO:0016020">
    <property type="term" value="C:membrane"/>
    <property type="evidence" value="ECO:0007669"/>
    <property type="project" value="UniProtKB-UniRule"/>
</dbReference>
<evidence type="ECO:0000256" key="1">
    <source>
        <dbReference type="PROSITE-ProRule" id="PRU00473"/>
    </source>
</evidence>
<keyword evidence="5" id="KW-1185">Reference proteome</keyword>
<dbReference type="SUPFAM" id="SSF103088">
    <property type="entry name" value="OmpA-like"/>
    <property type="match status" value="1"/>
</dbReference>
<name>A0A432M8A3_9GAMM</name>
<feature type="compositionally biased region" description="Basic and acidic residues" evidence="2">
    <location>
        <begin position="46"/>
        <end position="63"/>
    </location>
</feature>
<feature type="region of interest" description="Disordered" evidence="2">
    <location>
        <begin position="29"/>
        <end position="63"/>
    </location>
</feature>
<evidence type="ECO:0000256" key="2">
    <source>
        <dbReference type="SAM" id="MobiDB-lite"/>
    </source>
</evidence>
<dbReference type="InterPro" id="IPR036737">
    <property type="entry name" value="OmpA-like_sf"/>
</dbReference>
<proteinExistence type="predicted"/>